<dbReference type="AlphaFoldDB" id="A0A1V9Y7U2"/>
<gene>
    <name evidence="2" type="ORF">THRCLA_11454</name>
</gene>
<accession>A0A1V9Y7U2</accession>
<evidence type="ECO:0000256" key="1">
    <source>
        <dbReference type="SAM" id="MobiDB-lite"/>
    </source>
</evidence>
<dbReference type="OrthoDB" id="161565at2759"/>
<feature type="non-terminal residue" evidence="2">
    <location>
        <position position="601"/>
    </location>
</feature>
<comment type="caution">
    <text evidence="2">The sequence shown here is derived from an EMBL/GenBank/DDBJ whole genome shotgun (WGS) entry which is preliminary data.</text>
</comment>
<reference evidence="2 3" key="1">
    <citation type="journal article" date="2014" name="Genome Biol. Evol.">
        <title>The secreted proteins of Achlya hypogyna and Thraustotheca clavata identify the ancestral oomycete secretome and reveal gene acquisitions by horizontal gene transfer.</title>
        <authorList>
            <person name="Misner I."/>
            <person name="Blouin N."/>
            <person name="Leonard G."/>
            <person name="Richards T.A."/>
            <person name="Lane C.E."/>
        </authorList>
    </citation>
    <scope>NUCLEOTIDE SEQUENCE [LARGE SCALE GENOMIC DNA]</scope>
    <source>
        <strain evidence="2 3">ATCC 34112</strain>
    </source>
</reference>
<sequence length="601" mass="67412">MVGIKLMNPFSRRSRSATEDPRKHKNNNRSNNNEPLKRVSNSIVGVGHSFSYKVTEEDTLTDPSHNATNKSFTSAFASTYKKLSFHVSPSRTATSDDEFEADMDGVYPNGTIVATKYGTAIVLEYRPDDKIYVCKTFWHATAYFNPETIVREVVCMIGDRVKTKWGMATVESYYLNDDMYGIALDWRWDDDHVWRMKATTKMFELIEKNPKSRAQITKELMQKTASVGYSSLRSSTSNGYNTLVNKMASMSNTLPSLVSSPRLEEMTKPATKPVWTPYGEGRVIGHRDSDGMAKVKLRSGAIVFLMATSLESLPYGTSDPISTIYGDGYVSSYRHSDTMYTLSIGTPGVDFFTRDIHSIVKPSAPKETGVSSIFKSFPKVPAKFSTPKMFQSLPSVPLKRDKFAIGDHLKCQFGSATITDYRPNDDVYVCVLNTMVGAPPVMYIASGQMDTVFPESLNPTALGSLLQMTYHATKTLQTSTVQSANVLQKTVKDKWESSQKKRNKYSIDERVLCGAFGSGFVLNFRSDEHSFIYQVKLRKMAIMGYFQESSIRPFPYERATHVLVGEKHISVPMEAYQSQYKTSRSDIIKNSIAVGRHVAIQ</sequence>
<evidence type="ECO:0000313" key="3">
    <source>
        <dbReference type="Proteomes" id="UP000243217"/>
    </source>
</evidence>
<evidence type="ECO:0000313" key="2">
    <source>
        <dbReference type="EMBL" id="OQR81738.1"/>
    </source>
</evidence>
<feature type="region of interest" description="Disordered" evidence="1">
    <location>
        <begin position="1"/>
        <end position="40"/>
    </location>
</feature>
<dbReference type="Proteomes" id="UP000243217">
    <property type="component" value="Unassembled WGS sequence"/>
</dbReference>
<keyword evidence="3" id="KW-1185">Reference proteome</keyword>
<protein>
    <submittedName>
        <fullName evidence="2">Uncharacterized protein</fullName>
    </submittedName>
</protein>
<organism evidence="2 3">
    <name type="scientific">Thraustotheca clavata</name>
    <dbReference type="NCBI Taxonomy" id="74557"/>
    <lineage>
        <taxon>Eukaryota</taxon>
        <taxon>Sar</taxon>
        <taxon>Stramenopiles</taxon>
        <taxon>Oomycota</taxon>
        <taxon>Saprolegniomycetes</taxon>
        <taxon>Saprolegniales</taxon>
        <taxon>Achlyaceae</taxon>
        <taxon>Thraustotheca</taxon>
    </lineage>
</organism>
<dbReference type="EMBL" id="JNBS01004909">
    <property type="protein sequence ID" value="OQR81738.1"/>
    <property type="molecule type" value="Genomic_DNA"/>
</dbReference>
<name>A0A1V9Y7U2_9STRA</name>
<proteinExistence type="predicted"/>